<reference evidence="7" key="2">
    <citation type="submission" date="2025-08" db="UniProtKB">
        <authorList>
            <consortium name="RefSeq"/>
        </authorList>
    </citation>
    <scope>IDENTIFICATION</scope>
</reference>
<evidence type="ECO:0000256" key="3">
    <source>
        <dbReference type="ARBA" id="ARBA00022801"/>
    </source>
</evidence>
<dbReference type="InterPro" id="IPR038765">
    <property type="entry name" value="Papain-like_cys_pep_sf"/>
</dbReference>
<dbReference type="GeneID" id="107003539"/>
<protein>
    <submittedName>
        <fullName evidence="7">Uncharacterized protein LOC107003539</fullName>
    </submittedName>
</protein>
<evidence type="ECO:0000256" key="1">
    <source>
        <dbReference type="ARBA" id="ARBA00005234"/>
    </source>
</evidence>
<feature type="compositionally biased region" description="Polar residues" evidence="4">
    <location>
        <begin position="223"/>
        <end position="239"/>
    </location>
</feature>
<sequence length="857" mass="97714">MQRFAMGNWETTQESVEMAIIYFINTFLLCHLGETFIRIEEFLMVEDGRYEMYPWGQIAFNKLITSLRQDFNQSKQMYRLFGMPYALNVWIYECASTLSPDIAVKVANGIPRLCNWTVVAEKPKYEKLMTSIFSENTCSNIAPTQDEVESLDLPDSQEVNRNEVSTPHVGAKKVHTKDKSGFEDFSTSPPDHLLRRSSRVSDTSSPPPSKRRKNTDTHKTKGSKNLSKQSKPQLNQSFSMPAEEHTPPANVSSAHVSSQVSKDKSVFPDIEELKQHMKEYVDSKFEYLVNLIKANHIEVMNSKNRDDGQQSKDMGGKSTPNMVEVSDEEGNDGHQATSPIQMELDVDNQTEDTLKNHQVMKDVSELQFPNSDTHHTDQTCEHSKDAPSAQTPHHLFEGTMNEDTSDSTPSGSISPDTREAMNTLIAELGSLPTNANQQEFTENQSLLSDIQLPIDIPITDIVVRSEINTPHARIRMPSRNCKSPYLTSLGSSEKGKAVMTDVIRPNFPFQGCEITNQAPSYLIDEFIEWVTAELLKAHSKKKPSEDKYKSKASSLGFEMMDYVVAFPTNKNWFYAMSQPKNFWTDQHIDVIFYYLRKKSKLRSMDQYRYTTVNCLFSTHINNTHDRYYNNEADDDISTQEHIDRARAVSVHERSIINVMKGFSIPAGLPWHLVDDVYIPINYDGDFHWVLAVVELNKRVIRVYDSSLGTRKRVYSDEIKKLSRMLPSYLIDSGFFENNERTNWSVLDAYKDKQTGVPLESHIPFNIEYAEGIMQQEDDSLDCGLYVATFAEFLSDQLVIPPDTDGHLANYLRNRYAALLWRYGSDKVNGGYISDNEDPPKPKGQFTTPTEDDIVNID</sequence>
<feature type="domain" description="Ubiquitin-like protease family profile" evidence="5">
    <location>
        <begin position="566"/>
        <end position="793"/>
    </location>
</feature>
<evidence type="ECO:0000256" key="4">
    <source>
        <dbReference type="SAM" id="MobiDB-lite"/>
    </source>
</evidence>
<dbReference type="Gene3D" id="3.40.395.10">
    <property type="entry name" value="Adenoviral Proteinase, Chain A"/>
    <property type="match status" value="1"/>
</dbReference>
<gene>
    <name evidence="7" type="primary">LOC107003539</name>
</gene>
<name>A0ABM1UYU9_SOLPN</name>
<feature type="region of interest" description="Disordered" evidence="4">
    <location>
        <begin position="831"/>
        <end position="857"/>
    </location>
</feature>
<evidence type="ECO:0000313" key="6">
    <source>
        <dbReference type="Proteomes" id="UP000694930"/>
    </source>
</evidence>
<dbReference type="InterPro" id="IPR015410">
    <property type="entry name" value="DUF1985"/>
</dbReference>
<feature type="compositionally biased region" description="Polar residues" evidence="4">
    <location>
        <begin position="406"/>
        <end position="415"/>
    </location>
</feature>
<dbReference type="PANTHER" id="PTHR48302">
    <property type="entry name" value="ULP1 PROTEASE FAMILY, C-TERMINAL CATALYTIC DOMAIN CONTAINING PROTEIN"/>
    <property type="match status" value="1"/>
</dbReference>
<feature type="region of interest" description="Disordered" evidence="4">
    <location>
        <begin position="301"/>
        <end position="336"/>
    </location>
</feature>
<evidence type="ECO:0000259" key="5">
    <source>
        <dbReference type="PROSITE" id="PS50600"/>
    </source>
</evidence>
<evidence type="ECO:0000256" key="2">
    <source>
        <dbReference type="ARBA" id="ARBA00022670"/>
    </source>
</evidence>
<dbReference type="Proteomes" id="UP000694930">
    <property type="component" value="Chromosome 11"/>
</dbReference>
<dbReference type="SUPFAM" id="SSF54001">
    <property type="entry name" value="Cysteine proteinases"/>
    <property type="match status" value="1"/>
</dbReference>
<keyword evidence="2" id="KW-0645">Protease</keyword>
<dbReference type="Pfam" id="PF09331">
    <property type="entry name" value="DUF1985"/>
    <property type="match status" value="1"/>
</dbReference>
<organism evidence="6 7">
    <name type="scientific">Solanum pennellii</name>
    <name type="common">Tomato</name>
    <name type="synonym">Lycopersicon pennellii</name>
    <dbReference type="NCBI Taxonomy" id="28526"/>
    <lineage>
        <taxon>Eukaryota</taxon>
        <taxon>Viridiplantae</taxon>
        <taxon>Streptophyta</taxon>
        <taxon>Embryophyta</taxon>
        <taxon>Tracheophyta</taxon>
        <taxon>Spermatophyta</taxon>
        <taxon>Magnoliopsida</taxon>
        <taxon>eudicotyledons</taxon>
        <taxon>Gunneridae</taxon>
        <taxon>Pentapetalae</taxon>
        <taxon>asterids</taxon>
        <taxon>lamiids</taxon>
        <taxon>Solanales</taxon>
        <taxon>Solanaceae</taxon>
        <taxon>Solanoideae</taxon>
        <taxon>Solaneae</taxon>
        <taxon>Solanum</taxon>
        <taxon>Solanum subgen. Lycopersicon</taxon>
    </lineage>
</organism>
<comment type="similarity">
    <text evidence="1">Belongs to the peptidase C48 family.</text>
</comment>
<dbReference type="Pfam" id="PF02902">
    <property type="entry name" value="Peptidase_C48"/>
    <property type="match status" value="1"/>
</dbReference>
<dbReference type="PROSITE" id="PS50600">
    <property type="entry name" value="ULP_PROTEASE"/>
    <property type="match status" value="1"/>
</dbReference>
<evidence type="ECO:0000313" key="7">
    <source>
        <dbReference type="RefSeq" id="XP_027768667.1"/>
    </source>
</evidence>
<dbReference type="PANTHER" id="PTHR48302:SF2">
    <property type="entry name" value="DUF1985 DOMAIN-CONTAINING PROTEIN"/>
    <property type="match status" value="1"/>
</dbReference>
<proteinExistence type="inferred from homology"/>
<accession>A0ABM1UYU9</accession>
<feature type="compositionally biased region" description="Basic and acidic residues" evidence="4">
    <location>
        <begin position="372"/>
        <end position="385"/>
    </location>
</feature>
<dbReference type="RefSeq" id="XP_027768667.1">
    <property type="nucleotide sequence ID" value="XM_027912866.1"/>
</dbReference>
<feature type="region of interest" description="Disordered" evidence="4">
    <location>
        <begin position="152"/>
        <end position="262"/>
    </location>
</feature>
<keyword evidence="6" id="KW-1185">Reference proteome</keyword>
<dbReference type="InterPro" id="IPR003653">
    <property type="entry name" value="Peptidase_C48_C"/>
</dbReference>
<reference evidence="6" key="1">
    <citation type="journal article" date="2014" name="Nat. Genet.">
        <title>The genome of the stress-tolerant wild tomato species Solanum pennellii.</title>
        <authorList>
            <person name="Bolger A."/>
            <person name="Scossa F."/>
            <person name="Bolger M.E."/>
            <person name="Lanz C."/>
            <person name="Maumus F."/>
            <person name="Tohge T."/>
            <person name="Quesneville H."/>
            <person name="Alseekh S."/>
            <person name="Sorensen I."/>
            <person name="Lichtenstein G."/>
            <person name="Fich E.A."/>
            <person name="Conte M."/>
            <person name="Keller H."/>
            <person name="Schneeberger K."/>
            <person name="Schwacke R."/>
            <person name="Ofner I."/>
            <person name="Vrebalov J."/>
            <person name="Xu Y."/>
            <person name="Osorio S."/>
            <person name="Aflitos S.A."/>
            <person name="Schijlen E."/>
            <person name="Jimenez-Gomez J.M."/>
            <person name="Ryngajllo M."/>
            <person name="Kimura S."/>
            <person name="Kumar R."/>
            <person name="Koenig D."/>
            <person name="Headland L.R."/>
            <person name="Maloof J.N."/>
            <person name="Sinha N."/>
            <person name="van Ham R.C."/>
            <person name="Lankhorst R.K."/>
            <person name="Mao L."/>
            <person name="Vogel A."/>
            <person name="Arsova B."/>
            <person name="Panstruga R."/>
            <person name="Fei Z."/>
            <person name="Rose J.K."/>
            <person name="Zamir D."/>
            <person name="Carrari F."/>
            <person name="Giovannoni J.J."/>
            <person name="Weigel D."/>
            <person name="Usadel B."/>
            <person name="Fernie A.R."/>
        </authorList>
    </citation>
    <scope>NUCLEOTIDE SEQUENCE [LARGE SCALE GENOMIC DNA]</scope>
    <source>
        <strain evidence="6">cv. LA0716</strain>
    </source>
</reference>
<keyword evidence="3" id="KW-0378">Hydrolase</keyword>
<feature type="region of interest" description="Disordered" evidence="4">
    <location>
        <begin position="368"/>
        <end position="416"/>
    </location>
</feature>
<feature type="compositionally biased region" description="Polar residues" evidence="4">
    <location>
        <begin position="249"/>
        <end position="260"/>
    </location>
</feature>